<comment type="caution">
    <text evidence="1">The sequence shown here is derived from an EMBL/GenBank/DDBJ whole genome shotgun (WGS) entry which is preliminary data.</text>
</comment>
<dbReference type="EMBL" id="QTSX02006410">
    <property type="protein sequence ID" value="KAJ9055161.1"/>
    <property type="molecule type" value="Genomic_DNA"/>
</dbReference>
<proteinExistence type="predicted"/>
<gene>
    <name evidence="1" type="ORF">DSO57_1007073</name>
</gene>
<name>A0ACC2RYR0_9FUNG</name>
<dbReference type="Proteomes" id="UP001165960">
    <property type="component" value="Unassembled WGS sequence"/>
</dbReference>
<keyword evidence="2" id="KW-1185">Reference proteome</keyword>
<sequence length="105" mass="11547">MNRNALAQPRLSSTYDPISTSEVAAVAVEASSTISQSEASSQPRICADYFMTHSTPQPTKAAPLYSSKPKGLEYPMPHFHGSDLGSNPWAWLTSDPHWTTEFDFN</sequence>
<protein>
    <submittedName>
        <fullName evidence="1">Uncharacterized protein</fullName>
    </submittedName>
</protein>
<evidence type="ECO:0000313" key="1">
    <source>
        <dbReference type="EMBL" id="KAJ9055161.1"/>
    </source>
</evidence>
<reference evidence="1" key="1">
    <citation type="submission" date="2022-04" db="EMBL/GenBank/DDBJ databases">
        <title>Genome of the entomopathogenic fungus Entomophthora muscae.</title>
        <authorList>
            <person name="Elya C."/>
            <person name="Lovett B.R."/>
            <person name="Lee E."/>
            <person name="Macias A.M."/>
            <person name="Hajek A.E."/>
            <person name="De Bivort B.L."/>
            <person name="Kasson M.T."/>
            <person name="De Fine Licht H.H."/>
            <person name="Stajich J.E."/>
        </authorList>
    </citation>
    <scope>NUCLEOTIDE SEQUENCE</scope>
    <source>
        <strain evidence="1">Berkeley</strain>
    </source>
</reference>
<evidence type="ECO:0000313" key="2">
    <source>
        <dbReference type="Proteomes" id="UP001165960"/>
    </source>
</evidence>
<organism evidence="1 2">
    <name type="scientific">Entomophthora muscae</name>
    <dbReference type="NCBI Taxonomy" id="34485"/>
    <lineage>
        <taxon>Eukaryota</taxon>
        <taxon>Fungi</taxon>
        <taxon>Fungi incertae sedis</taxon>
        <taxon>Zoopagomycota</taxon>
        <taxon>Entomophthoromycotina</taxon>
        <taxon>Entomophthoromycetes</taxon>
        <taxon>Entomophthorales</taxon>
        <taxon>Entomophthoraceae</taxon>
        <taxon>Entomophthora</taxon>
    </lineage>
</organism>
<accession>A0ACC2RYR0</accession>